<evidence type="ECO:0000259" key="1">
    <source>
        <dbReference type="Pfam" id="PF20209"/>
    </source>
</evidence>
<evidence type="ECO:0000313" key="2">
    <source>
        <dbReference type="EMBL" id="GFR27759.1"/>
    </source>
</evidence>
<dbReference type="Proteomes" id="UP000887116">
    <property type="component" value="Unassembled WGS sequence"/>
</dbReference>
<protein>
    <submittedName>
        <fullName evidence="2">Helitron_like_N domain-containing protein</fullName>
    </submittedName>
</protein>
<dbReference type="OrthoDB" id="6141723at2759"/>
<dbReference type="Pfam" id="PF20209">
    <property type="entry name" value="DUF6570"/>
    <property type="match status" value="1"/>
</dbReference>
<dbReference type="EMBL" id="BMAO01008964">
    <property type="protein sequence ID" value="GFR27759.1"/>
    <property type="molecule type" value="Genomic_DNA"/>
</dbReference>
<evidence type="ECO:0000313" key="3">
    <source>
        <dbReference type="Proteomes" id="UP000887116"/>
    </source>
</evidence>
<gene>
    <name evidence="2" type="ORF">TNCT_377241</name>
</gene>
<keyword evidence="3" id="KW-1185">Reference proteome</keyword>
<proteinExistence type="predicted"/>
<comment type="caution">
    <text evidence="2">The sequence shown here is derived from an EMBL/GenBank/DDBJ whole genome shotgun (WGS) entry which is preliminary data.</text>
</comment>
<sequence>MADFKLCTTRKNSQDSDKVPMLSRSNGFVYPPKQDGLPALDPISVRLVSPRLPFMQISRFRYNGRYSIIEQVLNVLVDVDTMVQQLPRQLDDDQVFNVNIKKNMMHKSMYLSGMVKKSELKAWLQFLLVQPLYKHCKIAVHWDSFHTNSIISCVQPTLSVTIQSSIYRKTEVHRSRRFRLQDKIWQSARLGWKITPLALIVGEFSPLV</sequence>
<accession>A0A8X6M1E6</accession>
<organism evidence="2 3">
    <name type="scientific">Trichonephila clavata</name>
    <name type="common">Joro spider</name>
    <name type="synonym">Nephila clavata</name>
    <dbReference type="NCBI Taxonomy" id="2740835"/>
    <lineage>
        <taxon>Eukaryota</taxon>
        <taxon>Metazoa</taxon>
        <taxon>Ecdysozoa</taxon>
        <taxon>Arthropoda</taxon>
        <taxon>Chelicerata</taxon>
        <taxon>Arachnida</taxon>
        <taxon>Araneae</taxon>
        <taxon>Araneomorphae</taxon>
        <taxon>Entelegynae</taxon>
        <taxon>Araneoidea</taxon>
        <taxon>Nephilidae</taxon>
        <taxon>Trichonephila</taxon>
    </lineage>
</organism>
<reference evidence="2" key="1">
    <citation type="submission" date="2020-07" db="EMBL/GenBank/DDBJ databases">
        <title>Multicomponent nature underlies the extraordinary mechanical properties of spider dragline silk.</title>
        <authorList>
            <person name="Kono N."/>
            <person name="Nakamura H."/>
            <person name="Mori M."/>
            <person name="Yoshida Y."/>
            <person name="Ohtoshi R."/>
            <person name="Malay A.D."/>
            <person name="Moran D.A.P."/>
            <person name="Tomita M."/>
            <person name="Numata K."/>
            <person name="Arakawa K."/>
        </authorList>
    </citation>
    <scope>NUCLEOTIDE SEQUENCE</scope>
</reference>
<name>A0A8X6M1E6_TRICU</name>
<feature type="domain" description="DUF6570" evidence="1">
    <location>
        <begin position="17"/>
        <end position="138"/>
    </location>
</feature>
<dbReference type="InterPro" id="IPR046700">
    <property type="entry name" value="DUF6570"/>
</dbReference>
<dbReference type="AlphaFoldDB" id="A0A8X6M1E6"/>